<sequence>MTLWLLLVCGSTCTALSVFLPSPTSRMRTVDIVELRRRRRLFEILAANTRAAYEHRAVPHAAVARRPGVAATGPSGALAAPEAPQEGARSRRYGEG</sequence>
<gene>
    <name evidence="2" type="ORF">ABZ508_13120</name>
</gene>
<protein>
    <recommendedName>
        <fullName evidence="4">Secreted protein</fullName>
    </recommendedName>
</protein>
<keyword evidence="3" id="KW-1185">Reference proteome</keyword>
<dbReference type="RefSeq" id="WP_359806123.1">
    <property type="nucleotide sequence ID" value="NZ_JBEXZO010000011.1"/>
</dbReference>
<accession>A0ABV2W426</accession>
<dbReference type="EMBL" id="JBEXZR010000009">
    <property type="protein sequence ID" value="MEU0708289.1"/>
    <property type="molecule type" value="Genomic_DNA"/>
</dbReference>
<evidence type="ECO:0008006" key="4">
    <source>
        <dbReference type="Google" id="ProtNLM"/>
    </source>
</evidence>
<feature type="region of interest" description="Disordered" evidence="1">
    <location>
        <begin position="69"/>
        <end position="96"/>
    </location>
</feature>
<proteinExistence type="predicted"/>
<reference evidence="2 3" key="1">
    <citation type="submission" date="2024-06" db="EMBL/GenBank/DDBJ databases">
        <title>The Natural Products Discovery Center: Release of the First 8490 Sequenced Strains for Exploring Actinobacteria Biosynthetic Diversity.</title>
        <authorList>
            <person name="Kalkreuter E."/>
            <person name="Kautsar S.A."/>
            <person name="Yang D."/>
            <person name="Bader C.D."/>
            <person name="Teijaro C.N."/>
            <person name="Fluegel L."/>
            <person name="Davis C.M."/>
            <person name="Simpson J.R."/>
            <person name="Lauterbach L."/>
            <person name="Steele A.D."/>
            <person name="Gui C."/>
            <person name="Meng S."/>
            <person name="Li G."/>
            <person name="Viehrig K."/>
            <person name="Ye F."/>
            <person name="Su P."/>
            <person name="Kiefer A.F."/>
            <person name="Nichols A."/>
            <person name="Cepeda A.J."/>
            <person name="Yan W."/>
            <person name="Fan B."/>
            <person name="Jiang Y."/>
            <person name="Adhikari A."/>
            <person name="Zheng C.-J."/>
            <person name="Schuster L."/>
            <person name="Cowan T.M."/>
            <person name="Smanski M.J."/>
            <person name="Chevrette M.G."/>
            <person name="De Carvalho L.P.S."/>
            <person name="Shen B."/>
        </authorList>
    </citation>
    <scope>NUCLEOTIDE SEQUENCE [LARGE SCALE GENOMIC DNA]</scope>
    <source>
        <strain evidence="2 3">NPDC006337</strain>
    </source>
</reference>
<name>A0ABV2W426_9ACTN</name>
<comment type="caution">
    <text evidence="2">The sequence shown here is derived from an EMBL/GenBank/DDBJ whole genome shotgun (WGS) entry which is preliminary data.</text>
</comment>
<organism evidence="2 3">
    <name type="scientific">Streptomyces lavendulocolor</name>
    <dbReference type="NCBI Taxonomy" id="67316"/>
    <lineage>
        <taxon>Bacteria</taxon>
        <taxon>Bacillati</taxon>
        <taxon>Actinomycetota</taxon>
        <taxon>Actinomycetes</taxon>
        <taxon>Kitasatosporales</taxon>
        <taxon>Streptomycetaceae</taxon>
        <taxon>Streptomyces</taxon>
    </lineage>
</organism>
<evidence type="ECO:0000313" key="2">
    <source>
        <dbReference type="EMBL" id="MEU0708289.1"/>
    </source>
</evidence>
<dbReference type="Proteomes" id="UP001550378">
    <property type="component" value="Unassembled WGS sequence"/>
</dbReference>
<evidence type="ECO:0000313" key="3">
    <source>
        <dbReference type="Proteomes" id="UP001550378"/>
    </source>
</evidence>
<evidence type="ECO:0000256" key="1">
    <source>
        <dbReference type="SAM" id="MobiDB-lite"/>
    </source>
</evidence>